<gene>
    <name evidence="3" type="ORF">I3J27_34475</name>
</gene>
<keyword evidence="4" id="KW-1185">Reference proteome</keyword>
<keyword evidence="1" id="KW-0378">Hydrolase</keyword>
<reference evidence="3" key="1">
    <citation type="submission" date="2021-12" db="EMBL/GenBank/DDBJ databases">
        <title>Bradyrhizobium xenonodulans sp. nov.</title>
        <authorList>
            <person name="Claassens R."/>
            <person name="Venter S.N."/>
            <person name="Beukes C.W."/>
            <person name="Stepkowski T."/>
            <person name="Steenkamp E.T."/>
        </authorList>
    </citation>
    <scope>NUCLEOTIDE SEQUENCE</scope>
    <source>
        <strain evidence="3">14AB</strain>
    </source>
</reference>
<dbReference type="EMBL" id="CP089391">
    <property type="protein sequence ID" value="WBL78017.1"/>
    <property type="molecule type" value="Genomic_DNA"/>
</dbReference>
<evidence type="ECO:0000313" key="3">
    <source>
        <dbReference type="EMBL" id="WBL78017.1"/>
    </source>
</evidence>
<organism evidence="3 4">
    <name type="scientific">Bradyrhizobium xenonodulans</name>
    <dbReference type="NCBI Taxonomy" id="2736875"/>
    <lineage>
        <taxon>Bacteria</taxon>
        <taxon>Pseudomonadati</taxon>
        <taxon>Pseudomonadota</taxon>
        <taxon>Alphaproteobacteria</taxon>
        <taxon>Hyphomicrobiales</taxon>
        <taxon>Nitrobacteraceae</taxon>
        <taxon>Bradyrhizobium</taxon>
    </lineage>
</organism>
<accession>A0ABY7MMY0</accession>
<dbReference type="InterPro" id="IPR027417">
    <property type="entry name" value="P-loop_NTPase"/>
</dbReference>
<dbReference type="Proteomes" id="UP001179614">
    <property type="component" value="Chromosome"/>
</dbReference>
<dbReference type="Gene3D" id="3.40.50.300">
    <property type="entry name" value="P-loop containing nucleotide triphosphate hydrolases"/>
    <property type="match status" value="1"/>
</dbReference>
<dbReference type="PANTHER" id="PTHR41930">
    <property type="entry name" value="UPF0200 PROTEIN MJ1399"/>
    <property type="match status" value="1"/>
</dbReference>
<name>A0ABY7MMY0_9BRAD</name>
<dbReference type="Pfam" id="PF01725">
    <property type="entry name" value="Ham1p_like"/>
    <property type="match status" value="1"/>
</dbReference>
<evidence type="ECO:0000313" key="4">
    <source>
        <dbReference type="Proteomes" id="UP001179614"/>
    </source>
</evidence>
<sequence>MRPQYGNALRFDRVLTVYFYTSNADKLLQAKLMFMRHGYALRHYTGRREPYDEDYSLETRQLLDRAIEQVNAEFGVRSIFFVEDTSLRIEALSEGAADYPGLAVKEWFSSASFEALDRELRGKGNNRRVVVKSDIALYLPALSRKIFFHGETEGAIATSPPEFSPSAQYPWLTPDTFNGWFIPQGATKRLGEMEFEESLSFDFRAKSLSALVSRLEELNSALNIAPNFYVVRRPASPPVAEQQLLFKELLMLEDKPSQVLVVIGNKCAGKTTLSDYLIARDDVMVFEASSVLRSLASEADEQVETADDAYRFLCAHGLDCVAHTIAKYIERSPAILNVVTGLRTVEEVSLLVERFPRARIVFVDADVRTRFERHVRRARDKDVKAFVDFEKQDEQQARFGVLRVPTEIATDVVRNDGTLELYKERIDSLIATMTDKDEAPPQSRGHKSELHRTLNALRAIGSAATCAAISEKAAELGTPVRKYNTNRALKAVPEFAERVKRSEQLLSYKLTARGEALLQLLEKVDHFQSDEDRT</sequence>
<dbReference type="Gene3D" id="3.90.950.10">
    <property type="match status" value="1"/>
</dbReference>
<dbReference type="Pfam" id="PF13671">
    <property type="entry name" value="AAA_33"/>
    <property type="match status" value="1"/>
</dbReference>
<dbReference type="RefSeq" id="WP_270163306.1">
    <property type="nucleotide sequence ID" value="NZ_CP089391.1"/>
</dbReference>
<dbReference type="SUPFAM" id="SSF52540">
    <property type="entry name" value="P-loop containing nucleoside triphosphate hydrolases"/>
    <property type="match status" value="1"/>
</dbReference>
<dbReference type="PANTHER" id="PTHR41930:SF1">
    <property type="entry name" value="DEPHOSPHO-COA KINASE"/>
    <property type="match status" value="1"/>
</dbReference>
<dbReference type="InterPro" id="IPR002637">
    <property type="entry name" value="RdgB/HAM1"/>
</dbReference>
<proteinExistence type="predicted"/>
<evidence type="ECO:0000256" key="2">
    <source>
        <dbReference type="ARBA" id="ARBA00023080"/>
    </source>
</evidence>
<keyword evidence="2" id="KW-0546">Nucleotide metabolism</keyword>
<dbReference type="InterPro" id="IPR029001">
    <property type="entry name" value="ITPase-like_fam"/>
</dbReference>
<protein>
    <submittedName>
        <fullName evidence="3">AAA family ATPase</fullName>
    </submittedName>
</protein>
<evidence type="ECO:0000256" key="1">
    <source>
        <dbReference type="ARBA" id="ARBA00022801"/>
    </source>
</evidence>
<dbReference type="SUPFAM" id="SSF52972">
    <property type="entry name" value="ITPase-like"/>
    <property type="match status" value="1"/>
</dbReference>